<organism evidence="3 4">
    <name type="scientific">Chara braunii</name>
    <name type="common">Braun's stonewort</name>
    <dbReference type="NCBI Taxonomy" id="69332"/>
    <lineage>
        <taxon>Eukaryota</taxon>
        <taxon>Viridiplantae</taxon>
        <taxon>Streptophyta</taxon>
        <taxon>Charophyceae</taxon>
        <taxon>Charales</taxon>
        <taxon>Characeae</taxon>
        <taxon>Chara</taxon>
    </lineage>
</organism>
<accession>A0A388L1U4</accession>
<proteinExistence type="predicted"/>
<comment type="subcellular location">
    <subcellularLocation>
        <location evidence="1">Membrane</location>
        <topology evidence="1">Single-pass membrane protein</topology>
    </subcellularLocation>
</comment>
<dbReference type="InterPro" id="IPR024788">
    <property type="entry name" value="Malectin-like_Carb-bd_dom"/>
</dbReference>
<feature type="domain" description="Malectin-like" evidence="2">
    <location>
        <begin position="357"/>
        <end position="678"/>
    </location>
</feature>
<dbReference type="Proteomes" id="UP000265515">
    <property type="component" value="Unassembled WGS sequence"/>
</dbReference>
<dbReference type="AlphaFoldDB" id="A0A388L1U4"/>
<evidence type="ECO:0000313" key="3">
    <source>
        <dbReference type="EMBL" id="GBG76228.1"/>
    </source>
</evidence>
<evidence type="ECO:0000259" key="2">
    <source>
        <dbReference type="Pfam" id="PF12819"/>
    </source>
</evidence>
<reference evidence="3 4" key="1">
    <citation type="journal article" date="2018" name="Cell">
        <title>The Chara Genome: Secondary Complexity and Implications for Plant Terrestrialization.</title>
        <authorList>
            <person name="Nishiyama T."/>
            <person name="Sakayama H."/>
            <person name="Vries J.D."/>
            <person name="Buschmann H."/>
            <person name="Saint-Marcoux D."/>
            <person name="Ullrich K.K."/>
            <person name="Haas F.B."/>
            <person name="Vanderstraeten L."/>
            <person name="Becker D."/>
            <person name="Lang D."/>
            <person name="Vosolsobe S."/>
            <person name="Rombauts S."/>
            <person name="Wilhelmsson P.K.I."/>
            <person name="Janitza P."/>
            <person name="Kern R."/>
            <person name="Heyl A."/>
            <person name="Rumpler F."/>
            <person name="Villalobos L.I.A.C."/>
            <person name="Clay J.M."/>
            <person name="Skokan R."/>
            <person name="Toyoda A."/>
            <person name="Suzuki Y."/>
            <person name="Kagoshima H."/>
            <person name="Schijlen E."/>
            <person name="Tajeshwar N."/>
            <person name="Catarino B."/>
            <person name="Hetherington A.J."/>
            <person name="Saltykova A."/>
            <person name="Bonnot C."/>
            <person name="Breuninger H."/>
            <person name="Symeonidi A."/>
            <person name="Radhakrishnan G.V."/>
            <person name="Van Nieuwerburgh F."/>
            <person name="Deforce D."/>
            <person name="Chang C."/>
            <person name="Karol K.G."/>
            <person name="Hedrich R."/>
            <person name="Ulvskov P."/>
            <person name="Glockner G."/>
            <person name="Delwiche C.F."/>
            <person name="Petrasek J."/>
            <person name="Van de Peer Y."/>
            <person name="Friml J."/>
            <person name="Beilby M."/>
            <person name="Dolan L."/>
            <person name="Kohara Y."/>
            <person name="Sugano S."/>
            <person name="Fujiyama A."/>
            <person name="Delaux P.-M."/>
            <person name="Quint M."/>
            <person name="TheiBen G."/>
            <person name="Hagemann M."/>
            <person name="Harholt J."/>
            <person name="Dunand C."/>
            <person name="Zachgo S."/>
            <person name="Langdale J."/>
            <person name="Maumus F."/>
            <person name="Straeten D.V.D."/>
            <person name="Gould S.B."/>
            <person name="Rensing S.A."/>
        </authorList>
    </citation>
    <scope>NUCLEOTIDE SEQUENCE [LARGE SCALE GENOMIC DNA]</scope>
    <source>
        <strain evidence="3 4">S276</strain>
    </source>
</reference>
<dbReference type="Pfam" id="PF12819">
    <property type="entry name" value="Malectin_like"/>
    <property type="match status" value="1"/>
</dbReference>
<protein>
    <recommendedName>
        <fullName evidence="2">Malectin-like domain-containing protein</fullName>
    </recommendedName>
</protein>
<dbReference type="Gene3D" id="2.60.120.430">
    <property type="entry name" value="Galactose-binding lectin"/>
    <property type="match status" value="2"/>
</dbReference>
<dbReference type="GO" id="GO:0016020">
    <property type="term" value="C:membrane"/>
    <property type="evidence" value="ECO:0007669"/>
    <property type="project" value="UniProtKB-SubCell"/>
</dbReference>
<gene>
    <name evidence="3" type="ORF">CBR_g21976</name>
</gene>
<dbReference type="Gramene" id="GBG76228">
    <property type="protein sequence ID" value="GBG76228"/>
    <property type="gene ID" value="CBR_g21976"/>
</dbReference>
<keyword evidence="4" id="KW-1185">Reference proteome</keyword>
<sequence>MGTNSGPEIANLTLYWDEARFVDDLQRRDLRAAQRYAFTYRLIDDVLSWGHLPPPSEDYGLEWKETTTPDGSCTFLGAHLQVRPDGSLRMSVFDEAAEWSFPVIRYPSAASNVPAHQPAGVFTGQLTRFEYVCNNWYDFKTAAAMLTRRMLFRGHSPTTLAKGWTSYIRYIDVLFLVVTKSGVICIGLFFSLQQVMHRKTAAAFELLAAHGLFAACCGNEVYSLKTDFVLHKSEQVSVPNEVLAKAISETGGNRAFDHIQARLKIMCKHRAPCWMDAATHGRPAMSSNADRRFPYRCIMYTWRLPLAVAFGRRRGSPSSPPGCSFGHRFRLLLLVTCMIFPLWCGVAKGEVSPTRLNCGGLAFEDGKGLSWEEDNYYVGGNSQPAPSSASPYSYQERRTYRQFPGGGKYVIPAVDRQYYLVIVGVPFYGTDNLTSFGVALQGREVARANINSSGLTGSTWREFELTVMAFGTSIEVEFVPGNTGNPRVGAIQLLPIVATPALKWLTPNSILRLEVRLNCGGNTIARNGSQFLAWESDDRFLSSANDTYCENGNSTVDPLTKAYGWIPREVMQSRRIGVNTLGYQITLSEPSLQYFIALYFGPQVDDSDAHVRGTTSEIVVDIPRSHRPPISGDTSSSHSLTAWLPKVAVGEIGDQSPLIVLRQNGSWNPFISGMEVYALLARVGETLPSDGFHSSLVTFL</sequence>
<dbReference type="EMBL" id="BFEA01000240">
    <property type="protein sequence ID" value="GBG76228.1"/>
    <property type="molecule type" value="Genomic_DNA"/>
</dbReference>
<comment type="caution">
    <text evidence="3">The sequence shown here is derived from an EMBL/GenBank/DDBJ whole genome shotgun (WGS) entry which is preliminary data.</text>
</comment>
<evidence type="ECO:0000313" key="4">
    <source>
        <dbReference type="Proteomes" id="UP000265515"/>
    </source>
</evidence>
<dbReference type="PANTHER" id="PTHR45631">
    <property type="entry name" value="OS07G0107800 PROTEIN-RELATED"/>
    <property type="match status" value="1"/>
</dbReference>
<name>A0A388L1U4_CHABU</name>
<evidence type="ECO:0000256" key="1">
    <source>
        <dbReference type="ARBA" id="ARBA00004167"/>
    </source>
</evidence>